<dbReference type="SUPFAM" id="SSF53807">
    <property type="entry name" value="Helical backbone' metal receptor"/>
    <property type="match status" value="1"/>
</dbReference>
<dbReference type="InterPro" id="IPR051313">
    <property type="entry name" value="Bact_iron-sidero_bind"/>
</dbReference>
<evidence type="ECO:0000256" key="3">
    <source>
        <dbReference type="ARBA" id="ARBA00022448"/>
    </source>
</evidence>
<evidence type="ECO:0000256" key="2">
    <source>
        <dbReference type="ARBA" id="ARBA00008814"/>
    </source>
</evidence>
<dbReference type="PROSITE" id="PS50983">
    <property type="entry name" value="FE_B12_PBP"/>
    <property type="match status" value="1"/>
</dbReference>
<comment type="similarity">
    <text evidence="2">Belongs to the bacterial solute-binding protein 8 family.</text>
</comment>
<comment type="subcellular location">
    <subcellularLocation>
        <location evidence="1">Cell envelope</location>
    </subcellularLocation>
</comment>
<keyword evidence="4" id="KW-0408">Iron</keyword>
<gene>
    <name evidence="8" type="ORF">DES39_0018</name>
</gene>
<keyword evidence="5 6" id="KW-0732">Signal</keyword>
<feature type="domain" description="Fe/B12 periplasmic-binding" evidence="7">
    <location>
        <begin position="43"/>
        <end position="305"/>
    </location>
</feature>
<dbReference type="GO" id="GO:0030288">
    <property type="term" value="C:outer membrane-bounded periplasmic space"/>
    <property type="evidence" value="ECO:0007669"/>
    <property type="project" value="TreeGrafter"/>
</dbReference>
<dbReference type="Proteomes" id="UP000278542">
    <property type="component" value="Unassembled WGS sequence"/>
</dbReference>
<dbReference type="RefSeq" id="WP_170143292.1">
    <property type="nucleotide sequence ID" value="NZ_RBWY01000001.1"/>
</dbReference>
<evidence type="ECO:0000256" key="5">
    <source>
        <dbReference type="ARBA" id="ARBA00022729"/>
    </source>
</evidence>
<accession>A0A495RHP9</accession>
<dbReference type="PANTHER" id="PTHR30532">
    <property type="entry name" value="IRON III DICITRATE-BINDING PERIPLASMIC PROTEIN"/>
    <property type="match status" value="1"/>
</dbReference>
<organism evidence="8 9">
    <name type="scientific">Orbus hercynius</name>
    <dbReference type="NCBI Taxonomy" id="593135"/>
    <lineage>
        <taxon>Bacteria</taxon>
        <taxon>Pseudomonadati</taxon>
        <taxon>Pseudomonadota</taxon>
        <taxon>Gammaproteobacteria</taxon>
        <taxon>Orbales</taxon>
        <taxon>Orbaceae</taxon>
        <taxon>Orbus</taxon>
    </lineage>
</organism>
<sequence length="305" mass="33449">MKRKLILSSIAAIILGLAACKSTETMSVEHNDQIVVIPKLPQRIVVMNYGALDTLDALGKRDLVVGTSLTAIPHYLTQYNNAHVINTGNMKEPNLDLIKNQHPDLIIIGGRQAKRLDQLSQIAPVINLETNPANYVESTKSNITLLGQITGTQDIARKSIQALEAHIQQAQQIAQASHKNAIVALHNDGKVILTNAGARPALIYDVLKIKRAIPSSKHVSNFTEKPTMILIDNDYIATHKPNIIFIVDRSQAIGQKALDTNHFDNNILAKAGTKIVYLTADLWYLSGGGIESLTQQINEVIEQLK</sequence>
<dbReference type="Gene3D" id="3.40.50.1980">
    <property type="entry name" value="Nitrogenase molybdenum iron protein domain"/>
    <property type="match status" value="2"/>
</dbReference>
<dbReference type="PROSITE" id="PS51257">
    <property type="entry name" value="PROKAR_LIPOPROTEIN"/>
    <property type="match status" value="1"/>
</dbReference>
<evidence type="ECO:0000256" key="1">
    <source>
        <dbReference type="ARBA" id="ARBA00004196"/>
    </source>
</evidence>
<feature type="signal peptide" evidence="6">
    <location>
        <begin position="1"/>
        <end position="18"/>
    </location>
</feature>
<dbReference type="EMBL" id="RBWY01000001">
    <property type="protein sequence ID" value="RKS86820.1"/>
    <property type="molecule type" value="Genomic_DNA"/>
</dbReference>
<evidence type="ECO:0000259" key="7">
    <source>
        <dbReference type="PROSITE" id="PS50983"/>
    </source>
</evidence>
<dbReference type="PANTHER" id="PTHR30532:SF28">
    <property type="entry name" value="PETROBACTIN-BINDING PROTEIN YCLQ"/>
    <property type="match status" value="1"/>
</dbReference>
<proteinExistence type="inferred from homology"/>
<keyword evidence="4" id="KW-0406">Ion transport</keyword>
<evidence type="ECO:0000313" key="8">
    <source>
        <dbReference type="EMBL" id="RKS86820.1"/>
    </source>
</evidence>
<dbReference type="AlphaFoldDB" id="A0A495RHP9"/>
<evidence type="ECO:0000256" key="4">
    <source>
        <dbReference type="ARBA" id="ARBA00022496"/>
    </source>
</evidence>
<protein>
    <submittedName>
        <fullName evidence="8">Iron complex transport system substrate-binding protein</fullName>
    </submittedName>
</protein>
<name>A0A495RHP9_9GAMM</name>
<reference evidence="8 9" key="1">
    <citation type="submission" date="2018-10" db="EMBL/GenBank/DDBJ databases">
        <title>Genomic Encyclopedia of Type Strains, Phase IV (KMG-IV): sequencing the most valuable type-strain genomes for metagenomic binning, comparative biology and taxonomic classification.</title>
        <authorList>
            <person name="Goeker M."/>
        </authorList>
    </citation>
    <scope>NUCLEOTIDE SEQUENCE [LARGE SCALE GENOMIC DNA]</scope>
    <source>
        <strain evidence="8 9">DSM 22228</strain>
    </source>
</reference>
<dbReference type="Pfam" id="PF01497">
    <property type="entry name" value="Peripla_BP_2"/>
    <property type="match status" value="1"/>
</dbReference>
<dbReference type="InterPro" id="IPR002491">
    <property type="entry name" value="ABC_transptr_periplasmic_BD"/>
</dbReference>
<evidence type="ECO:0000256" key="6">
    <source>
        <dbReference type="SAM" id="SignalP"/>
    </source>
</evidence>
<dbReference type="GO" id="GO:1901678">
    <property type="term" value="P:iron coordination entity transport"/>
    <property type="evidence" value="ECO:0007669"/>
    <property type="project" value="UniProtKB-ARBA"/>
</dbReference>
<keyword evidence="4" id="KW-0410">Iron transport</keyword>
<keyword evidence="3" id="KW-0813">Transport</keyword>
<feature type="chain" id="PRO_5019817175" evidence="6">
    <location>
        <begin position="19"/>
        <end position="305"/>
    </location>
</feature>
<comment type="caution">
    <text evidence="8">The sequence shown here is derived from an EMBL/GenBank/DDBJ whole genome shotgun (WGS) entry which is preliminary data.</text>
</comment>
<keyword evidence="9" id="KW-1185">Reference proteome</keyword>
<evidence type="ECO:0000313" key="9">
    <source>
        <dbReference type="Proteomes" id="UP000278542"/>
    </source>
</evidence>